<keyword evidence="5 7" id="KW-0472">Membrane</keyword>
<dbReference type="PANTHER" id="PTHR33885:SF3">
    <property type="entry name" value="PHAGE SHOCK PROTEIN C"/>
    <property type="match status" value="1"/>
</dbReference>
<evidence type="ECO:0000256" key="5">
    <source>
        <dbReference type="ARBA" id="ARBA00023136"/>
    </source>
</evidence>
<dbReference type="STRING" id="294935.ATN88_17620"/>
<dbReference type="RefSeq" id="WP_067414593.1">
    <property type="nucleotide sequence ID" value="NZ_LNTY01000029.1"/>
</dbReference>
<protein>
    <submittedName>
        <fullName evidence="9">Phage shock protein C</fullName>
    </submittedName>
</protein>
<evidence type="ECO:0000259" key="8">
    <source>
        <dbReference type="Pfam" id="PF04024"/>
    </source>
</evidence>
<dbReference type="AlphaFoldDB" id="A0A135I9R9"/>
<feature type="region of interest" description="Disordered" evidence="6">
    <location>
        <begin position="69"/>
        <end position="89"/>
    </location>
</feature>
<feature type="transmembrane region" description="Helical" evidence="7">
    <location>
        <begin position="34"/>
        <end position="59"/>
    </location>
</feature>
<evidence type="ECO:0000256" key="7">
    <source>
        <dbReference type="SAM" id="Phobius"/>
    </source>
</evidence>
<dbReference type="EMBL" id="LNTY01000029">
    <property type="protein sequence ID" value="KXF82195.1"/>
    <property type="molecule type" value="Genomic_DNA"/>
</dbReference>
<keyword evidence="4 7" id="KW-1133">Transmembrane helix</keyword>
<keyword evidence="2" id="KW-1003">Cell membrane</keyword>
<evidence type="ECO:0000256" key="6">
    <source>
        <dbReference type="SAM" id="MobiDB-lite"/>
    </source>
</evidence>
<evidence type="ECO:0000256" key="2">
    <source>
        <dbReference type="ARBA" id="ARBA00022475"/>
    </source>
</evidence>
<dbReference type="Proteomes" id="UP000070529">
    <property type="component" value="Unassembled WGS sequence"/>
</dbReference>
<dbReference type="Pfam" id="PF04024">
    <property type="entry name" value="PspC"/>
    <property type="match status" value="1"/>
</dbReference>
<dbReference type="NCBIfam" id="TIGR02978">
    <property type="entry name" value="phageshock_pspC"/>
    <property type="match status" value="1"/>
</dbReference>
<evidence type="ECO:0000313" key="10">
    <source>
        <dbReference type="Proteomes" id="UP000070529"/>
    </source>
</evidence>
<reference evidence="9 10" key="1">
    <citation type="submission" date="2015-11" db="EMBL/GenBank/DDBJ databases">
        <title>Genomic Taxonomy of the Vibrionaceae.</title>
        <authorList>
            <person name="Gomez-Gil B."/>
            <person name="Enciso-Ibarra J."/>
        </authorList>
    </citation>
    <scope>NUCLEOTIDE SEQUENCE [LARGE SCALE GENOMIC DNA]</scope>
    <source>
        <strain evidence="9 10">CAIM 912</strain>
    </source>
</reference>
<dbReference type="PANTHER" id="PTHR33885">
    <property type="entry name" value="PHAGE SHOCK PROTEIN C"/>
    <property type="match status" value="1"/>
</dbReference>
<keyword evidence="10" id="KW-1185">Reference proteome</keyword>
<keyword evidence="3 7" id="KW-0812">Transmembrane</keyword>
<dbReference type="GO" id="GO:0005886">
    <property type="term" value="C:plasma membrane"/>
    <property type="evidence" value="ECO:0007669"/>
    <property type="project" value="UniProtKB-SubCell"/>
</dbReference>
<dbReference type="InterPro" id="IPR052027">
    <property type="entry name" value="PspC"/>
</dbReference>
<dbReference type="OrthoDB" id="7359894at2"/>
<proteinExistence type="predicted"/>
<dbReference type="InterPro" id="IPR014320">
    <property type="entry name" value="Phageshock_PspC"/>
</dbReference>
<evidence type="ECO:0000256" key="3">
    <source>
        <dbReference type="ARBA" id="ARBA00022692"/>
    </source>
</evidence>
<accession>A0A135I9R9</accession>
<sequence>MNKTLYRDPVNGKIGGVCAGVADYLGIETWVVRIFTVAAALVGFFLLVVVIYVAAMLILEKMPPEEAQRYTQTREHKVKQKPWQQGKSASELLASIDQEIKDMEGDVAKMEAYVTSKEFDLNRQFKQL</sequence>
<organism evidence="9 10">
    <name type="scientific">Enterovibrio coralii</name>
    <dbReference type="NCBI Taxonomy" id="294935"/>
    <lineage>
        <taxon>Bacteria</taxon>
        <taxon>Pseudomonadati</taxon>
        <taxon>Pseudomonadota</taxon>
        <taxon>Gammaproteobacteria</taxon>
        <taxon>Vibrionales</taxon>
        <taxon>Vibrionaceae</taxon>
        <taxon>Enterovibrio</taxon>
    </lineage>
</organism>
<evidence type="ECO:0000256" key="4">
    <source>
        <dbReference type="ARBA" id="ARBA00022989"/>
    </source>
</evidence>
<dbReference type="InterPro" id="IPR007168">
    <property type="entry name" value="Phageshock_PspC_N"/>
</dbReference>
<comment type="subcellular location">
    <subcellularLocation>
        <location evidence="1">Cell membrane</location>
        <topology evidence="1">Single-pass membrane protein</topology>
    </subcellularLocation>
</comment>
<gene>
    <name evidence="9" type="ORF">ATN88_17620</name>
</gene>
<feature type="domain" description="Phage shock protein PspC N-terminal" evidence="8">
    <location>
        <begin position="3"/>
        <end position="61"/>
    </location>
</feature>
<evidence type="ECO:0000313" key="9">
    <source>
        <dbReference type="EMBL" id="KXF82195.1"/>
    </source>
</evidence>
<comment type="caution">
    <text evidence="9">The sequence shown here is derived from an EMBL/GenBank/DDBJ whole genome shotgun (WGS) entry which is preliminary data.</text>
</comment>
<name>A0A135I9R9_9GAMM</name>
<evidence type="ECO:0000256" key="1">
    <source>
        <dbReference type="ARBA" id="ARBA00004162"/>
    </source>
</evidence>